<evidence type="ECO:0000259" key="2">
    <source>
        <dbReference type="Pfam" id="PF09834"/>
    </source>
</evidence>
<evidence type="ECO:0000313" key="4">
    <source>
        <dbReference type="Proteomes" id="UP000198615"/>
    </source>
</evidence>
<name>A0A8G2BGM1_9PROT</name>
<proteinExistence type="predicted"/>
<dbReference type="OrthoDB" id="7307529at2"/>
<gene>
    <name evidence="3" type="ORF">SAMN05660686_01567</name>
</gene>
<keyword evidence="4" id="KW-1185">Reference proteome</keyword>
<feature type="signal peptide" evidence="1">
    <location>
        <begin position="1"/>
        <end position="26"/>
    </location>
</feature>
<dbReference type="AlphaFoldDB" id="A0A8G2BGM1"/>
<evidence type="ECO:0000313" key="3">
    <source>
        <dbReference type="EMBL" id="SDF53279.1"/>
    </source>
</evidence>
<evidence type="ECO:0000256" key="1">
    <source>
        <dbReference type="SAM" id="SignalP"/>
    </source>
</evidence>
<dbReference type="Pfam" id="PF09834">
    <property type="entry name" value="DUF2061"/>
    <property type="match status" value="1"/>
</dbReference>
<protein>
    <submittedName>
        <fullName evidence="3">Predicted membrane protein</fullName>
    </submittedName>
</protein>
<dbReference type="RefSeq" id="WP_093149422.1">
    <property type="nucleotide sequence ID" value="NZ_FNBW01000004.1"/>
</dbReference>
<feature type="domain" description="DUF2061" evidence="2">
    <location>
        <begin position="316"/>
        <end position="365"/>
    </location>
</feature>
<dbReference type="Proteomes" id="UP000198615">
    <property type="component" value="Unassembled WGS sequence"/>
</dbReference>
<dbReference type="EMBL" id="FNBW01000004">
    <property type="protein sequence ID" value="SDF53279.1"/>
    <property type="molecule type" value="Genomic_DNA"/>
</dbReference>
<comment type="caution">
    <text evidence="3">The sequence shown here is derived from an EMBL/GenBank/DDBJ whole genome shotgun (WGS) entry which is preliminary data.</text>
</comment>
<dbReference type="InterPro" id="IPR018638">
    <property type="entry name" value="DUF2061_membrane"/>
</dbReference>
<organism evidence="3 4">
    <name type="scientific">Thalassobaculum litoreum DSM 18839</name>
    <dbReference type="NCBI Taxonomy" id="1123362"/>
    <lineage>
        <taxon>Bacteria</taxon>
        <taxon>Pseudomonadati</taxon>
        <taxon>Pseudomonadota</taxon>
        <taxon>Alphaproteobacteria</taxon>
        <taxon>Rhodospirillales</taxon>
        <taxon>Thalassobaculaceae</taxon>
        <taxon>Thalassobaculum</taxon>
    </lineage>
</organism>
<sequence>MTMRIVPLLAGLCLGAAALFPAPASAIAVGDTVSDVLRVSGKDIPLPAGPHTVVEVGFAQIAQPEYGAQVNPEDYGPIRRITLVRADDGLIADAVEIVVNTLPHPDGWGIASDCARDDIYATLTRYKSGWDVSCMWVLPAASTALGEAVRPVDDAVTTYAVGQELVVPPLFLEAGFRVANRYDAVNVRYQFAAMDQGAPAAGTALEAWLPANIAEASGPLAKVQSVAAWASSIYPAVEQGLRMPLAQGASFANPFDDVTFTGKVTDRAQRLAQLEVLRESGTVSPEEYARQKAIIEAEIEPKAENAWTYATVAGYKAFTYRVVVTTINAGIDYVFIGQPFAAGVLVILQVVVNTTKFFFHEVMWQELFGVGPLQRENPRVMDFVPPRAA</sequence>
<accession>A0A8G2BGM1</accession>
<feature type="chain" id="PRO_5034213612" evidence="1">
    <location>
        <begin position="27"/>
        <end position="389"/>
    </location>
</feature>
<reference evidence="3 4" key="1">
    <citation type="submission" date="2016-10" db="EMBL/GenBank/DDBJ databases">
        <authorList>
            <person name="Varghese N."/>
            <person name="Submissions S."/>
        </authorList>
    </citation>
    <scope>NUCLEOTIDE SEQUENCE [LARGE SCALE GENOMIC DNA]</scope>
    <source>
        <strain evidence="3 4">DSM 18839</strain>
    </source>
</reference>
<keyword evidence="1" id="KW-0732">Signal</keyword>